<keyword evidence="3 5" id="KW-1133">Transmembrane helix</keyword>
<feature type="transmembrane region" description="Helical" evidence="5">
    <location>
        <begin position="163"/>
        <end position="186"/>
    </location>
</feature>
<keyword evidence="4 5" id="KW-0472">Membrane</keyword>
<feature type="transmembrane region" description="Helical" evidence="5">
    <location>
        <begin position="326"/>
        <end position="356"/>
    </location>
</feature>
<evidence type="ECO:0000313" key="7">
    <source>
        <dbReference type="EMBL" id="MFC7014739.1"/>
    </source>
</evidence>
<name>A0ABW2E413_9ACTN</name>
<evidence type="ECO:0000256" key="2">
    <source>
        <dbReference type="ARBA" id="ARBA00022692"/>
    </source>
</evidence>
<dbReference type="Pfam" id="PF00916">
    <property type="entry name" value="Sulfate_transp"/>
    <property type="match status" value="1"/>
</dbReference>
<evidence type="ECO:0000259" key="6">
    <source>
        <dbReference type="Pfam" id="PF00916"/>
    </source>
</evidence>
<sequence length="496" mass="50441">MTAITKHAGKYPHLRRDFTASLVVFLVALPLCVGVAVASGVPAELGLVTGIVGGLVTGLLPGSSLQVSGPAAGLTVLVFGAVDEYGLPALGVIVLAAGLLQLAMGALGLGRWFRAISLSVVEGMLAGIGLVLIAGQLYAAAGLEAPASGLDKILGLPGAVADALGSGEALTSLAVGAGTVAVMVLWKRLPKRAQAVPGALAAVVLATLVTLASGLSVATVEVNGLLDSVQPPGSEGFGELANVGVIGTILAFALIASAESLFSAAAVDRLHNGPRTEYNKELMAQGAGNTVCGLLGALPMTAVIVRSSANVSAGARTKASRVLHGVWLLLFAALLPSALALIPLPALAGILVHAGWKLIPFRGIVSLWRAHRGEALILVVTAVSIVAVNMFEGVLIGLALSVVKTAWEASHLRLEVVDKGAGPVQAYLSGNATFLRLPRILESLEALPQDRPVELDLSGLHHLDHACRTALENWAERHSASGTEPVKVTEPAKAAV</sequence>
<dbReference type="InterPro" id="IPR011547">
    <property type="entry name" value="SLC26A/SulP_dom"/>
</dbReference>
<reference evidence="8" key="1">
    <citation type="journal article" date="2019" name="Int. J. Syst. Evol. Microbiol.">
        <title>The Global Catalogue of Microorganisms (GCM) 10K type strain sequencing project: providing services to taxonomists for standard genome sequencing and annotation.</title>
        <authorList>
            <consortium name="The Broad Institute Genomics Platform"/>
            <consortium name="The Broad Institute Genome Sequencing Center for Infectious Disease"/>
            <person name="Wu L."/>
            <person name="Ma J."/>
        </authorList>
    </citation>
    <scope>NUCLEOTIDE SEQUENCE [LARGE SCALE GENOMIC DNA]</scope>
    <source>
        <strain evidence="8">JCM 4855</strain>
    </source>
</reference>
<keyword evidence="8" id="KW-1185">Reference proteome</keyword>
<comment type="caution">
    <text evidence="7">The sequence shown here is derived from an EMBL/GenBank/DDBJ whole genome shotgun (WGS) entry which is preliminary data.</text>
</comment>
<feature type="domain" description="SLC26A/SulP transporter" evidence="6">
    <location>
        <begin position="14"/>
        <end position="381"/>
    </location>
</feature>
<evidence type="ECO:0000256" key="3">
    <source>
        <dbReference type="ARBA" id="ARBA00022989"/>
    </source>
</evidence>
<feature type="transmembrane region" description="Helical" evidence="5">
    <location>
        <begin position="240"/>
        <end position="262"/>
    </location>
</feature>
<keyword evidence="2 5" id="KW-0812">Transmembrane</keyword>
<dbReference type="EMBL" id="JBHSYM010000052">
    <property type="protein sequence ID" value="MFC7014739.1"/>
    <property type="molecule type" value="Genomic_DNA"/>
</dbReference>
<evidence type="ECO:0000256" key="4">
    <source>
        <dbReference type="ARBA" id="ARBA00023136"/>
    </source>
</evidence>
<feature type="transmembrane region" description="Helical" evidence="5">
    <location>
        <begin position="376"/>
        <end position="403"/>
    </location>
</feature>
<feature type="transmembrane region" description="Helical" evidence="5">
    <location>
        <begin position="121"/>
        <end position="143"/>
    </location>
</feature>
<protein>
    <submittedName>
        <fullName evidence="7">SulP family inorganic anion transporter</fullName>
    </submittedName>
</protein>
<dbReference type="InterPro" id="IPR001902">
    <property type="entry name" value="SLC26A/SulP_fam"/>
</dbReference>
<dbReference type="PANTHER" id="PTHR11814">
    <property type="entry name" value="SULFATE TRANSPORTER"/>
    <property type="match status" value="1"/>
</dbReference>
<feature type="transmembrane region" description="Helical" evidence="5">
    <location>
        <begin position="85"/>
        <end position="109"/>
    </location>
</feature>
<accession>A0ABW2E413</accession>
<evidence type="ECO:0000313" key="8">
    <source>
        <dbReference type="Proteomes" id="UP001596409"/>
    </source>
</evidence>
<evidence type="ECO:0000256" key="5">
    <source>
        <dbReference type="SAM" id="Phobius"/>
    </source>
</evidence>
<organism evidence="7 8">
    <name type="scientific">Streptomyces viridiviolaceus</name>
    <dbReference type="NCBI Taxonomy" id="68282"/>
    <lineage>
        <taxon>Bacteria</taxon>
        <taxon>Bacillati</taxon>
        <taxon>Actinomycetota</taxon>
        <taxon>Actinomycetes</taxon>
        <taxon>Kitasatosporales</taxon>
        <taxon>Streptomycetaceae</taxon>
        <taxon>Streptomyces</taxon>
    </lineage>
</organism>
<evidence type="ECO:0000256" key="1">
    <source>
        <dbReference type="ARBA" id="ARBA00004141"/>
    </source>
</evidence>
<feature type="transmembrane region" description="Helical" evidence="5">
    <location>
        <begin position="18"/>
        <end position="38"/>
    </location>
</feature>
<gene>
    <name evidence="7" type="ORF">ACFQMH_24100</name>
</gene>
<feature type="transmembrane region" description="Helical" evidence="5">
    <location>
        <begin position="198"/>
        <end position="220"/>
    </location>
</feature>
<dbReference type="Proteomes" id="UP001596409">
    <property type="component" value="Unassembled WGS sequence"/>
</dbReference>
<dbReference type="RefSeq" id="WP_189868939.1">
    <property type="nucleotide sequence ID" value="NZ_BMWA01000002.1"/>
</dbReference>
<proteinExistence type="predicted"/>
<comment type="subcellular location">
    <subcellularLocation>
        <location evidence="1">Membrane</location>
        <topology evidence="1">Multi-pass membrane protein</topology>
    </subcellularLocation>
</comment>